<accession>A0ABW3LQ39</accession>
<reference evidence="2" key="1">
    <citation type="journal article" date="2019" name="Int. J. Syst. Evol. Microbiol.">
        <title>The Global Catalogue of Microorganisms (GCM) 10K type strain sequencing project: providing services to taxonomists for standard genome sequencing and annotation.</title>
        <authorList>
            <consortium name="The Broad Institute Genomics Platform"/>
            <consortium name="The Broad Institute Genome Sequencing Center for Infectious Disease"/>
            <person name="Wu L."/>
            <person name="Ma J."/>
        </authorList>
    </citation>
    <scope>NUCLEOTIDE SEQUENCE [LARGE SCALE GENOMIC DNA]</scope>
    <source>
        <strain evidence="2">CCUG 56754</strain>
    </source>
</reference>
<evidence type="ECO:0000313" key="1">
    <source>
        <dbReference type="EMBL" id="MFD1040545.1"/>
    </source>
</evidence>
<dbReference type="EMBL" id="JBHTKJ010000073">
    <property type="protein sequence ID" value="MFD1040545.1"/>
    <property type="molecule type" value="Genomic_DNA"/>
</dbReference>
<name>A0ABW3LQ39_9BACI</name>
<evidence type="ECO:0000313" key="2">
    <source>
        <dbReference type="Proteomes" id="UP001597040"/>
    </source>
</evidence>
<comment type="caution">
    <text evidence="1">The sequence shown here is derived from an EMBL/GenBank/DDBJ whole genome shotgun (WGS) entry which is preliminary data.</text>
</comment>
<keyword evidence="2" id="KW-1185">Reference proteome</keyword>
<proteinExistence type="predicted"/>
<dbReference type="RefSeq" id="WP_390364718.1">
    <property type="nucleotide sequence ID" value="NZ_JBHTKJ010000073.1"/>
</dbReference>
<organism evidence="1 2">
    <name type="scientific">Virgibacillus byunsanensis</name>
    <dbReference type="NCBI Taxonomy" id="570945"/>
    <lineage>
        <taxon>Bacteria</taxon>
        <taxon>Bacillati</taxon>
        <taxon>Bacillota</taxon>
        <taxon>Bacilli</taxon>
        <taxon>Bacillales</taxon>
        <taxon>Bacillaceae</taxon>
        <taxon>Virgibacillus</taxon>
    </lineage>
</organism>
<dbReference type="Proteomes" id="UP001597040">
    <property type="component" value="Unassembled WGS sequence"/>
</dbReference>
<gene>
    <name evidence="1" type="ORF">ACFQ3N_19390</name>
</gene>
<protein>
    <submittedName>
        <fullName evidence="1">Uncharacterized protein</fullName>
    </submittedName>
</protein>
<sequence>MKESSVLVVDQLLDQSFEQIDMDTILSRVSVATLTNLIKNLYRQSLQVGEKGDVIMESFLQRNSWNGLLMRNKNKQKGSPSAAFFYIS</sequence>